<accession>D2A4I6</accession>
<evidence type="ECO:0000256" key="1">
    <source>
        <dbReference type="SAM" id="SignalP"/>
    </source>
</evidence>
<evidence type="ECO:0000313" key="2">
    <source>
        <dbReference type="EMBL" id="EFA05216.2"/>
    </source>
</evidence>
<dbReference type="InParanoid" id="D2A4I6"/>
<feature type="signal peptide" evidence="1">
    <location>
        <begin position="1"/>
        <end position="21"/>
    </location>
</feature>
<keyword evidence="1" id="KW-0732">Signal</keyword>
<name>D2A4I6_TRICA</name>
<feature type="chain" id="PRO_5007309970" evidence="1">
    <location>
        <begin position="22"/>
        <end position="328"/>
    </location>
</feature>
<reference evidence="2 3" key="1">
    <citation type="journal article" date="2008" name="Nature">
        <title>The genome of the model beetle and pest Tribolium castaneum.</title>
        <authorList>
            <consortium name="Tribolium Genome Sequencing Consortium"/>
            <person name="Richards S."/>
            <person name="Gibbs R.A."/>
            <person name="Weinstock G.M."/>
            <person name="Brown S.J."/>
            <person name="Denell R."/>
            <person name="Beeman R.W."/>
            <person name="Gibbs R."/>
            <person name="Beeman R.W."/>
            <person name="Brown S.J."/>
            <person name="Bucher G."/>
            <person name="Friedrich M."/>
            <person name="Grimmelikhuijzen C.J."/>
            <person name="Klingler M."/>
            <person name="Lorenzen M."/>
            <person name="Richards S."/>
            <person name="Roth S."/>
            <person name="Schroder R."/>
            <person name="Tautz D."/>
            <person name="Zdobnov E.M."/>
            <person name="Muzny D."/>
            <person name="Gibbs R.A."/>
            <person name="Weinstock G.M."/>
            <person name="Attaway T."/>
            <person name="Bell S."/>
            <person name="Buhay C.J."/>
            <person name="Chandrabose M.N."/>
            <person name="Chavez D."/>
            <person name="Clerk-Blankenburg K.P."/>
            <person name="Cree A."/>
            <person name="Dao M."/>
            <person name="Davis C."/>
            <person name="Chacko J."/>
            <person name="Dinh H."/>
            <person name="Dugan-Rocha S."/>
            <person name="Fowler G."/>
            <person name="Garner T.T."/>
            <person name="Garnes J."/>
            <person name="Gnirke A."/>
            <person name="Hawes A."/>
            <person name="Hernandez J."/>
            <person name="Hines S."/>
            <person name="Holder M."/>
            <person name="Hume J."/>
            <person name="Jhangiani S.N."/>
            <person name="Joshi V."/>
            <person name="Khan Z.M."/>
            <person name="Jackson L."/>
            <person name="Kovar C."/>
            <person name="Kowis A."/>
            <person name="Lee S."/>
            <person name="Lewis L.R."/>
            <person name="Margolis J."/>
            <person name="Morgan M."/>
            <person name="Nazareth L.V."/>
            <person name="Nguyen N."/>
            <person name="Okwuonu G."/>
            <person name="Parker D."/>
            <person name="Richards S."/>
            <person name="Ruiz S.J."/>
            <person name="Santibanez J."/>
            <person name="Savard J."/>
            <person name="Scherer S.E."/>
            <person name="Schneider B."/>
            <person name="Sodergren E."/>
            <person name="Tautz D."/>
            <person name="Vattahil S."/>
            <person name="Villasana D."/>
            <person name="White C.S."/>
            <person name="Wright R."/>
            <person name="Park Y."/>
            <person name="Beeman R.W."/>
            <person name="Lord J."/>
            <person name="Oppert B."/>
            <person name="Lorenzen M."/>
            <person name="Brown S."/>
            <person name="Wang L."/>
            <person name="Savard J."/>
            <person name="Tautz D."/>
            <person name="Richards S."/>
            <person name="Weinstock G."/>
            <person name="Gibbs R.A."/>
            <person name="Liu Y."/>
            <person name="Worley K."/>
            <person name="Weinstock G."/>
            <person name="Elsik C.G."/>
            <person name="Reese J.T."/>
            <person name="Elhaik E."/>
            <person name="Landan G."/>
            <person name="Graur D."/>
            <person name="Arensburger P."/>
            <person name="Atkinson P."/>
            <person name="Beeman R.W."/>
            <person name="Beidler J."/>
            <person name="Brown S.J."/>
            <person name="Demuth J.P."/>
            <person name="Drury D.W."/>
            <person name="Du Y.Z."/>
            <person name="Fujiwara H."/>
            <person name="Lorenzen M."/>
            <person name="Maselli V."/>
            <person name="Osanai M."/>
            <person name="Park Y."/>
            <person name="Robertson H.M."/>
            <person name="Tu Z."/>
            <person name="Wang J.J."/>
            <person name="Wang S."/>
            <person name="Richards S."/>
            <person name="Song H."/>
            <person name="Zhang L."/>
            <person name="Sodergren E."/>
            <person name="Werner D."/>
            <person name="Stanke M."/>
            <person name="Morgenstern B."/>
            <person name="Solovyev V."/>
            <person name="Kosarev P."/>
            <person name="Brown G."/>
            <person name="Chen H.C."/>
            <person name="Ermolaeva O."/>
            <person name="Hlavina W."/>
            <person name="Kapustin Y."/>
            <person name="Kiryutin B."/>
            <person name="Kitts P."/>
            <person name="Maglott D."/>
            <person name="Pruitt K."/>
            <person name="Sapojnikov V."/>
            <person name="Souvorov A."/>
            <person name="Mackey A.J."/>
            <person name="Waterhouse R.M."/>
            <person name="Wyder S."/>
            <person name="Zdobnov E.M."/>
            <person name="Zdobnov E.M."/>
            <person name="Wyder S."/>
            <person name="Kriventseva E.V."/>
            <person name="Kadowaki T."/>
            <person name="Bork P."/>
            <person name="Aranda M."/>
            <person name="Bao R."/>
            <person name="Beermann A."/>
            <person name="Berns N."/>
            <person name="Bolognesi R."/>
            <person name="Bonneton F."/>
            <person name="Bopp D."/>
            <person name="Brown S.J."/>
            <person name="Bucher G."/>
            <person name="Butts T."/>
            <person name="Chaumot A."/>
            <person name="Denell R.E."/>
            <person name="Ferrier D.E."/>
            <person name="Friedrich M."/>
            <person name="Gordon C.M."/>
            <person name="Jindra M."/>
            <person name="Klingler M."/>
            <person name="Lan Q."/>
            <person name="Lattorff H.M."/>
            <person name="Laudet V."/>
            <person name="von Levetsow C."/>
            <person name="Liu Z."/>
            <person name="Lutz R."/>
            <person name="Lynch J.A."/>
            <person name="da Fonseca R.N."/>
            <person name="Posnien N."/>
            <person name="Reuter R."/>
            <person name="Roth S."/>
            <person name="Savard J."/>
            <person name="Schinko J.B."/>
            <person name="Schmitt C."/>
            <person name="Schoppmeier M."/>
            <person name="Schroder R."/>
            <person name="Shippy T.D."/>
            <person name="Simonnet F."/>
            <person name="Marques-Souza H."/>
            <person name="Tautz D."/>
            <person name="Tomoyasu Y."/>
            <person name="Trauner J."/>
            <person name="Van der Zee M."/>
            <person name="Vervoort M."/>
            <person name="Wittkopp N."/>
            <person name="Wimmer E.A."/>
            <person name="Yang X."/>
            <person name="Jones A.K."/>
            <person name="Sattelle D.B."/>
            <person name="Ebert P.R."/>
            <person name="Nelson D."/>
            <person name="Scott J.G."/>
            <person name="Beeman R.W."/>
            <person name="Muthukrishnan S."/>
            <person name="Kramer K.J."/>
            <person name="Arakane Y."/>
            <person name="Beeman R.W."/>
            <person name="Zhu Q."/>
            <person name="Hogenkamp D."/>
            <person name="Dixit R."/>
            <person name="Oppert B."/>
            <person name="Jiang H."/>
            <person name="Zou Z."/>
            <person name="Marshall J."/>
            <person name="Elpidina E."/>
            <person name="Vinokurov K."/>
            <person name="Oppert C."/>
            <person name="Zou Z."/>
            <person name="Evans J."/>
            <person name="Lu Z."/>
            <person name="Zhao P."/>
            <person name="Sumathipala N."/>
            <person name="Altincicek B."/>
            <person name="Vilcinskas A."/>
            <person name="Williams M."/>
            <person name="Hultmark D."/>
            <person name="Hetru C."/>
            <person name="Jiang H."/>
            <person name="Grimmelikhuijzen C.J."/>
            <person name="Hauser F."/>
            <person name="Cazzamali G."/>
            <person name="Williamson M."/>
            <person name="Park Y."/>
            <person name="Li B."/>
            <person name="Tanaka Y."/>
            <person name="Predel R."/>
            <person name="Neupert S."/>
            <person name="Schachtner J."/>
            <person name="Verleyen P."/>
            <person name="Raible F."/>
            <person name="Bork P."/>
            <person name="Friedrich M."/>
            <person name="Walden K.K."/>
            <person name="Robertson H.M."/>
            <person name="Angeli S."/>
            <person name="Foret S."/>
            <person name="Bucher G."/>
            <person name="Schuetz S."/>
            <person name="Maleszka R."/>
            <person name="Wimmer E.A."/>
            <person name="Beeman R.W."/>
            <person name="Lorenzen M."/>
            <person name="Tomoyasu Y."/>
            <person name="Miller S.C."/>
            <person name="Grossmann D."/>
            <person name="Bucher G."/>
        </authorList>
    </citation>
    <scope>NUCLEOTIDE SEQUENCE [LARGE SCALE GENOMIC DNA]</scope>
    <source>
        <strain evidence="2 3">Georgia GA2</strain>
    </source>
</reference>
<dbReference type="HOGENOM" id="CLU_1311591_0_0_1"/>
<dbReference type="OrthoDB" id="6755383at2759"/>
<sequence>MPPIASLLLLLTISQVDLTSTQDLKTIFRTPNKRNYDEFEILERSNFVSENSESKNYPNEKPKSYANAQILLRIGGDKEGCACGNNCKCCGGRNYPFYPLCLCLPPCYPYLPPLYAQPMKDVPPLLPPPVKAELPPPPKLAENELNENVVDEIEENVRNEHPVILDTIKIPDDAIKPVDDIEKCLKDVSSKIDPKQVSPNVKFVSLDLSQVPTKNPDNDKRDLQESLIPYLGSGQIRPKLLVTHPIFNRPLSESVGYKFSEGSWYYSDPVKSVAYQKPPILTVLGPQQVVKYLVVPVTEPEVVPRSHDEDCCCCSCAKYVGELNEKMA</sequence>
<proteinExistence type="predicted"/>
<dbReference type="EMBL" id="KQ971344">
    <property type="protein sequence ID" value="EFA05216.2"/>
    <property type="molecule type" value="Genomic_DNA"/>
</dbReference>
<dbReference type="KEGG" id="tca:103313296"/>
<organism evidence="2 3">
    <name type="scientific">Tribolium castaneum</name>
    <name type="common">Red flour beetle</name>
    <dbReference type="NCBI Taxonomy" id="7070"/>
    <lineage>
        <taxon>Eukaryota</taxon>
        <taxon>Metazoa</taxon>
        <taxon>Ecdysozoa</taxon>
        <taxon>Arthropoda</taxon>
        <taxon>Hexapoda</taxon>
        <taxon>Insecta</taxon>
        <taxon>Pterygota</taxon>
        <taxon>Neoptera</taxon>
        <taxon>Endopterygota</taxon>
        <taxon>Coleoptera</taxon>
        <taxon>Polyphaga</taxon>
        <taxon>Cucujiformia</taxon>
        <taxon>Tenebrionidae</taxon>
        <taxon>Tenebrionidae incertae sedis</taxon>
        <taxon>Tribolium</taxon>
    </lineage>
</organism>
<evidence type="ECO:0000313" key="3">
    <source>
        <dbReference type="Proteomes" id="UP000007266"/>
    </source>
</evidence>
<keyword evidence="3" id="KW-1185">Reference proteome</keyword>
<protein>
    <submittedName>
        <fullName evidence="2">Uncharacterized protein</fullName>
    </submittedName>
</protein>
<gene>
    <name evidence="2" type="primary">AUGUSTUS-3.0.2_15356</name>
    <name evidence="2" type="ORF">TcasGA2_TC015356</name>
</gene>
<reference evidence="2 3" key="2">
    <citation type="journal article" date="2010" name="Nucleic Acids Res.">
        <title>BeetleBase in 2010: revisions to provide comprehensive genomic information for Tribolium castaneum.</title>
        <authorList>
            <person name="Kim H.S."/>
            <person name="Murphy T."/>
            <person name="Xia J."/>
            <person name="Caragea D."/>
            <person name="Park Y."/>
            <person name="Beeman R.W."/>
            <person name="Lorenzen M.D."/>
            <person name="Butcher S."/>
            <person name="Manak J.R."/>
            <person name="Brown S.J."/>
        </authorList>
    </citation>
    <scope>GENOME REANNOTATION</scope>
    <source>
        <strain evidence="2 3">Georgia GA2</strain>
    </source>
</reference>
<dbReference type="AlphaFoldDB" id="D2A4I6"/>
<dbReference type="Proteomes" id="UP000007266">
    <property type="component" value="Linkage group 6"/>
</dbReference>